<dbReference type="OrthoDB" id="9793352at2"/>
<dbReference type="eggNOG" id="COG2345">
    <property type="taxonomic scope" value="Bacteria"/>
</dbReference>
<name>E6VZK7_PSEA9</name>
<dbReference type="InterPro" id="IPR036388">
    <property type="entry name" value="WH-like_DNA-bd_sf"/>
</dbReference>
<organism evidence="1 2">
    <name type="scientific">Pseudodesulfovibrio aespoeensis (strain ATCC 700646 / DSM 10631 / Aspo-2)</name>
    <name type="common">Desulfovibrio aespoeensis</name>
    <dbReference type="NCBI Taxonomy" id="643562"/>
    <lineage>
        <taxon>Bacteria</taxon>
        <taxon>Pseudomonadati</taxon>
        <taxon>Thermodesulfobacteriota</taxon>
        <taxon>Desulfovibrionia</taxon>
        <taxon>Desulfovibrionales</taxon>
        <taxon>Desulfovibrionaceae</taxon>
    </lineage>
</organism>
<sequence length="174" mass="19998">MLQELFTSKTRIKVLLKLFLNPDVACYLRQLASEFNLSPNALKGELDHLYEAGYLEREQGGRSIYFRANKNHPCFPEISSMVRKSIGIDRLVDEVMNSLGKVDAVFILDDYARGIDSGLIDVLIVGDIDRGRLDELRRIVEGKLERKVRVFDVTPEEFNDSREVFLGRPHWQVV</sequence>
<dbReference type="EMBL" id="CP002431">
    <property type="protein sequence ID" value="ADU61721.1"/>
    <property type="molecule type" value="Genomic_DNA"/>
</dbReference>
<keyword evidence="2" id="KW-1185">Reference proteome</keyword>
<protein>
    <submittedName>
        <fullName evidence="1">Putative transcriptional regulator, GntR family</fullName>
    </submittedName>
</protein>
<gene>
    <name evidence="1" type="ordered locus">Daes_0704</name>
</gene>
<reference evidence="1 2" key="2">
    <citation type="journal article" date="2014" name="Genome Announc.">
        <title>Complete Genome Sequence of the Subsurface, Mesophilic Sulfate-Reducing Bacterium Desulfovibrio aespoeensis Aspo-2.</title>
        <authorList>
            <person name="Pedersen K."/>
            <person name="Bengtsson A."/>
            <person name="Edlund J."/>
            <person name="Rabe L."/>
            <person name="Hazen T."/>
            <person name="Chakraborty R."/>
            <person name="Goodwin L."/>
            <person name="Shapiro N."/>
        </authorList>
    </citation>
    <scope>NUCLEOTIDE SEQUENCE [LARGE SCALE GENOMIC DNA]</scope>
    <source>
        <strain evidence="2">ATCC 700646 / DSM 10631 / Aspo-2</strain>
    </source>
</reference>
<dbReference type="STRING" id="643562.Daes_0704"/>
<dbReference type="Proteomes" id="UP000002191">
    <property type="component" value="Chromosome"/>
</dbReference>
<accession>E6VZK7</accession>
<dbReference type="HOGENOM" id="CLU_094593_2_0_7"/>
<proteinExistence type="predicted"/>
<dbReference type="CDD" id="cd00090">
    <property type="entry name" value="HTH_ARSR"/>
    <property type="match status" value="1"/>
</dbReference>
<dbReference type="InterPro" id="IPR036390">
    <property type="entry name" value="WH_DNA-bd_sf"/>
</dbReference>
<evidence type="ECO:0000313" key="2">
    <source>
        <dbReference type="Proteomes" id="UP000002191"/>
    </source>
</evidence>
<dbReference type="AlphaFoldDB" id="E6VZK7"/>
<dbReference type="Gene3D" id="1.10.10.10">
    <property type="entry name" value="Winged helix-like DNA-binding domain superfamily/Winged helix DNA-binding domain"/>
    <property type="match status" value="1"/>
</dbReference>
<dbReference type="GO" id="GO:0006355">
    <property type="term" value="P:regulation of DNA-templated transcription"/>
    <property type="evidence" value="ECO:0007669"/>
    <property type="project" value="UniProtKB-ARBA"/>
</dbReference>
<dbReference type="KEGG" id="das:Daes_0704"/>
<dbReference type="InterPro" id="IPR011991">
    <property type="entry name" value="ArsR-like_HTH"/>
</dbReference>
<dbReference type="SUPFAM" id="SSF46785">
    <property type="entry name" value="Winged helix' DNA-binding domain"/>
    <property type="match status" value="1"/>
</dbReference>
<evidence type="ECO:0000313" key="1">
    <source>
        <dbReference type="EMBL" id="ADU61721.1"/>
    </source>
</evidence>
<reference evidence="2" key="1">
    <citation type="submission" date="2010-12" db="EMBL/GenBank/DDBJ databases">
        <title>Complete sequence of Desulfovibrio aespoeensis Aspo-2.</title>
        <authorList>
            <consortium name="US DOE Joint Genome Institute"/>
            <person name="Lucas S."/>
            <person name="Copeland A."/>
            <person name="Lapidus A."/>
            <person name="Cheng J.-F."/>
            <person name="Goodwin L."/>
            <person name="Pitluck S."/>
            <person name="Chertkov O."/>
            <person name="Misra M."/>
            <person name="Detter J.C."/>
            <person name="Han C."/>
            <person name="Tapia R."/>
            <person name="Land M."/>
            <person name="Hauser L."/>
            <person name="Kyrpides N."/>
            <person name="Ivanova N."/>
            <person name="Ovchinnikova G."/>
            <person name="Pedersen K."/>
            <person name="Jagevall S."/>
            <person name="Hazen T."/>
            <person name="Woyke T."/>
        </authorList>
    </citation>
    <scope>NUCLEOTIDE SEQUENCE [LARGE SCALE GENOMIC DNA]</scope>
    <source>
        <strain evidence="2">ATCC 700646 / DSM 10631 / Aspo-2</strain>
    </source>
</reference>
<dbReference type="RefSeq" id="WP_013513652.1">
    <property type="nucleotide sequence ID" value="NC_014844.1"/>
</dbReference>